<organism evidence="1 2">
    <name type="scientific">Populus alba</name>
    <name type="common">White poplar</name>
    <dbReference type="NCBI Taxonomy" id="43335"/>
    <lineage>
        <taxon>Eukaryota</taxon>
        <taxon>Viridiplantae</taxon>
        <taxon>Streptophyta</taxon>
        <taxon>Embryophyta</taxon>
        <taxon>Tracheophyta</taxon>
        <taxon>Spermatophyta</taxon>
        <taxon>Magnoliopsida</taxon>
        <taxon>eudicotyledons</taxon>
        <taxon>Gunneridae</taxon>
        <taxon>Pentapetalae</taxon>
        <taxon>rosids</taxon>
        <taxon>fabids</taxon>
        <taxon>Malpighiales</taxon>
        <taxon>Salicaceae</taxon>
        <taxon>Saliceae</taxon>
        <taxon>Populus</taxon>
    </lineage>
</organism>
<evidence type="ECO:0000313" key="1">
    <source>
        <dbReference type="EMBL" id="KAL3596923.1"/>
    </source>
</evidence>
<keyword evidence="2" id="KW-1185">Reference proteome</keyword>
<dbReference type="EMBL" id="RCHU02000004">
    <property type="protein sequence ID" value="KAL3596923.1"/>
    <property type="molecule type" value="Genomic_DNA"/>
</dbReference>
<comment type="caution">
    <text evidence="1">The sequence shown here is derived from an EMBL/GenBank/DDBJ whole genome shotgun (WGS) entry which is preliminary data.</text>
</comment>
<reference evidence="1 2" key="1">
    <citation type="journal article" date="2024" name="Plant Biotechnol. J.">
        <title>Genome and CRISPR/Cas9 system of a widespread forest tree (Populus alba) in the world.</title>
        <authorList>
            <person name="Liu Y.J."/>
            <person name="Jiang P.F."/>
            <person name="Han X.M."/>
            <person name="Li X.Y."/>
            <person name="Wang H.M."/>
            <person name="Wang Y.J."/>
            <person name="Wang X.X."/>
            <person name="Zeng Q.Y."/>
        </authorList>
    </citation>
    <scope>NUCLEOTIDE SEQUENCE [LARGE SCALE GENOMIC DNA]</scope>
    <source>
        <strain evidence="2">cv. PAL-ZL1</strain>
    </source>
</reference>
<gene>
    <name evidence="1" type="ORF">D5086_008560</name>
</gene>
<name>A0ACC4CG91_POPAL</name>
<dbReference type="Proteomes" id="UP000309997">
    <property type="component" value="Unassembled WGS sequence"/>
</dbReference>
<sequence length="188" mass="20412">MGSDEPGDKASGSTLSSSQLRFNQELISVLGFKKSDSKAISWVLSILDIARLQIQDCPLVSSLLINLTPLISACSLELWATLHTLLRSCLGSSSPSITHSLQALLLLALRCILLLSEKAKKLSASTSQKTKTMKMMNQATMDQESKKKMSCRRLGGPKLMELCTISVKLKSNQANHPSLLAVNLEQAL</sequence>
<accession>A0ACC4CG91</accession>
<evidence type="ECO:0000313" key="2">
    <source>
        <dbReference type="Proteomes" id="UP000309997"/>
    </source>
</evidence>
<protein>
    <submittedName>
        <fullName evidence="1">Uncharacterized protein</fullName>
    </submittedName>
</protein>
<proteinExistence type="predicted"/>